<feature type="non-terminal residue" evidence="2">
    <location>
        <position position="85"/>
    </location>
</feature>
<accession>A0A699YCR0</accession>
<feature type="region of interest" description="Disordered" evidence="1">
    <location>
        <begin position="25"/>
        <end position="66"/>
    </location>
</feature>
<keyword evidence="3" id="KW-1185">Reference proteome</keyword>
<feature type="compositionally biased region" description="Basic and acidic residues" evidence="1">
    <location>
        <begin position="25"/>
        <end position="42"/>
    </location>
</feature>
<comment type="caution">
    <text evidence="2">The sequence shown here is derived from an EMBL/GenBank/DDBJ whole genome shotgun (WGS) entry which is preliminary data.</text>
</comment>
<evidence type="ECO:0000313" key="3">
    <source>
        <dbReference type="Proteomes" id="UP000485058"/>
    </source>
</evidence>
<reference evidence="2 3" key="1">
    <citation type="submission" date="2020-02" db="EMBL/GenBank/DDBJ databases">
        <title>Draft genome sequence of Haematococcus lacustris strain NIES-144.</title>
        <authorList>
            <person name="Morimoto D."/>
            <person name="Nakagawa S."/>
            <person name="Yoshida T."/>
            <person name="Sawayama S."/>
        </authorList>
    </citation>
    <scope>NUCLEOTIDE SEQUENCE [LARGE SCALE GENOMIC DNA]</scope>
    <source>
        <strain evidence="2 3">NIES-144</strain>
    </source>
</reference>
<protein>
    <submittedName>
        <fullName evidence="2">Uncharacterized protein</fullName>
    </submittedName>
</protein>
<dbReference type="AlphaFoldDB" id="A0A699YCR0"/>
<dbReference type="Proteomes" id="UP000485058">
    <property type="component" value="Unassembled WGS sequence"/>
</dbReference>
<evidence type="ECO:0000256" key="1">
    <source>
        <dbReference type="SAM" id="MobiDB-lite"/>
    </source>
</evidence>
<evidence type="ECO:0000313" key="2">
    <source>
        <dbReference type="EMBL" id="GFH07201.1"/>
    </source>
</evidence>
<sequence>MDASSVSVTDPEAMSWEDRLALEERQAQEAREAKQQQEDARRLAKHKKLVRSSWTAKEAGGGRGNGADYLYEMGASSLQNLNIDT</sequence>
<organism evidence="2 3">
    <name type="scientific">Haematococcus lacustris</name>
    <name type="common">Green alga</name>
    <name type="synonym">Haematococcus pluvialis</name>
    <dbReference type="NCBI Taxonomy" id="44745"/>
    <lineage>
        <taxon>Eukaryota</taxon>
        <taxon>Viridiplantae</taxon>
        <taxon>Chlorophyta</taxon>
        <taxon>core chlorophytes</taxon>
        <taxon>Chlorophyceae</taxon>
        <taxon>CS clade</taxon>
        <taxon>Chlamydomonadales</taxon>
        <taxon>Haematococcaceae</taxon>
        <taxon>Haematococcus</taxon>
    </lineage>
</organism>
<name>A0A699YCR0_HAELA</name>
<gene>
    <name evidence="2" type="ORF">HaLaN_01969</name>
</gene>
<dbReference type="EMBL" id="BLLF01000080">
    <property type="protein sequence ID" value="GFH07201.1"/>
    <property type="molecule type" value="Genomic_DNA"/>
</dbReference>
<feature type="non-terminal residue" evidence="2">
    <location>
        <position position="1"/>
    </location>
</feature>
<proteinExistence type="predicted"/>